<feature type="domain" description="Histidine kinase" evidence="12">
    <location>
        <begin position="120"/>
        <end position="325"/>
    </location>
</feature>
<accession>A0A0D1A324</accession>
<evidence type="ECO:0000256" key="2">
    <source>
        <dbReference type="ARBA" id="ARBA00004651"/>
    </source>
</evidence>
<feature type="transmembrane region" description="Helical" evidence="11">
    <location>
        <begin position="12"/>
        <end position="30"/>
    </location>
</feature>
<comment type="caution">
    <text evidence="13">The sequence shown here is derived from an EMBL/GenBank/DDBJ whole genome shotgun (WGS) entry which is preliminary data.</text>
</comment>
<evidence type="ECO:0000256" key="3">
    <source>
        <dbReference type="ARBA" id="ARBA00012438"/>
    </source>
</evidence>
<keyword evidence="9" id="KW-0902">Two-component regulatory system</keyword>
<gene>
    <name evidence="13" type="ORF">N495_01255</name>
</gene>
<evidence type="ECO:0000256" key="10">
    <source>
        <dbReference type="ARBA" id="ARBA00023136"/>
    </source>
</evidence>
<dbReference type="SUPFAM" id="SSF55874">
    <property type="entry name" value="ATPase domain of HSP90 chaperone/DNA topoisomerase II/histidine kinase"/>
    <property type="match status" value="1"/>
</dbReference>
<dbReference type="AlphaFoldDB" id="A0A0D1A324"/>
<comment type="catalytic activity">
    <reaction evidence="1">
        <text>ATP + protein L-histidine = ADP + protein N-phospho-L-histidine.</text>
        <dbReference type="EC" id="2.7.13.3"/>
    </reaction>
</comment>
<dbReference type="EMBL" id="JXSU01000006">
    <property type="protein sequence ID" value="KIS25238.1"/>
    <property type="molecule type" value="Genomic_DNA"/>
</dbReference>
<dbReference type="SMART" id="SM00387">
    <property type="entry name" value="HATPase_c"/>
    <property type="match status" value="1"/>
</dbReference>
<evidence type="ECO:0000256" key="7">
    <source>
        <dbReference type="ARBA" id="ARBA00022777"/>
    </source>
</evidence>
<dbReference type="PANTHER" id="PTHR45453">
    <property type="entry name" value="PHOSPHATE REGULON SENSOR PROTEIN PHOR"/>
    <property type="match status" value="1"/>
</dbReference>
<dbReference type="GO" id="GO:0005886">
    <property type="term" value="C:plasma membrane"/>
    <property type="evidence" value="ECO:0007669"/>
    <property type="project" value="UniProtKB-SubCell"/>
</dbReference>
<evidence type="ECO:0000256" key="1">
    <source>
        <dbReference type="ARBA" id="ARBA00000085"/>
    </source>
</evidence>
<dbReference type="PROSITE" id="PS50109">
    <property type="entry name" value="HIS_KIN"/>
    <property type="match status" value="1"/>
</dbReference>
<dbReference type="InterPro" id="IPR036890">
    <property type="entry name" value="HATPase_C_sf"/>
</dbReference>
<dbReference type="EC" id="2.7.13.3" evidence="3"/>
<keyword evidence="8 11" id="KW-1133">Transmembrane helix</keyword>
<dbReference type="GO" id="GO:0016036">
    <property type="term" value="P:cellular response to phosphate starvation"/>
    <property type="evidence" value="ECO:0007669"/>
    <property type="project" value="TreeGrafter"/>
</dbReference>
<keyword evidence="5" id="KW-0808">Transferase</keyword>
<evidence type="ECO:0000259" key="12">
    <source>
        <dbReference type="PROSITE" id="PS50109"/>
    </source>
</evidence>
<dbReference type="PATRIC" id="fig|1379739.3.peg.549"/>
<evidence type="ECO:0000256" key="11">
    <source>
        <dbReference type="SAM" id="Phobius"/>
    </source>
</evidence>
<evidence type="ECO:0000256" key="9">
    <source>
        <dbReference type="ARBA" id="ARBA00023012"/>
    </source>
</evidence>
<comment type="subcellular location">
    <subcellularLocation>
        <location evidence="2">Cell membrane</location>
        <topology evidence="2">Multi-pass membrane protein</topology>
    </subcellularLocation>
</comment>
<dbReference type="InterPro" id="IPR050351">
    <property type="entry name" value="BphY/WalK/GraS-like"/>
</dbReference>
<proteinExistence type="predicted"/>
<dbReference type="GO" id="GO:0004721">
    <property type="term" value="F:phosphoprotein phosphatase activity"/>
    <property type="evidence" value="ECO:0007669"/>
    <property type="project" value="TreeGrafter"/>
</dbReference>
<dbReference type="InterPro" id="IPR005467">
    <property type="entry name" value="His_kinase_dom"/>
</dbReference>
<dbReference type="HOGENOM" id="CLU_000445_13_1_9"/>
<keyword evidence="4" id="KW-1003">Cell membrane</keyword>
<keyword evidence="10 11" id="KW-0472">Membrane</keyword>
<dbReference type="Pfam" id="PF02518">
    <property type="entry name" value="HATPase_c"/>
    <property type="match status" value="1"/>
</dbReference>
<keyword evidence="6 11" id="KW-0812">Transmembrane</keyword>
<dbReference type="OrthoDB" id="9780487at2"/>
<dbReference type="GO" id="GO:0000155">
    <property type="term" value="F:phosphorelay sensor kinase activity"/>
    <property type="evidence" value="ECO:0007669"/>
    <property type="project" value="TreeGrafter"/>
</dbReference>
<evidence type="ECO:0000256" key="4">
    <source>
        <dbReference type="ARBA" id="ARBA00022475"/>
    </source>
</evidence>
<dbReference type="PANTHER" id="PTHR45453:SF2">
    <property type="entry name" value="HISTIDINE KINASE"/>
    <property type="match status" value="1"/>
</dbReference>
<evidence type="ECO:0000256" key="5">
    <source>
        <dbReference type="ARBA" id="ARBA00022679"/>
    </source>
</evidence>
<dbReference type="InterPro" id="IPR003594">
    <property type="entry name" value="HATPase_dom"/>
</dbReference>
<evidence type="ECO:0000256" key="6">
    <source>
        <dbReference type="ARBA" id="ARBA00022692"/>
    </source>
</evidence>
<dbReference type="Gene3D" id="3.30.565.10">
    <property type="entry name" value="Histidine kinase-like ATPase, C-terminal domain"/>
    <property type="match status" value="1"/>
</dbReference>
<evidence type="ECO:0000256" key="8">
    <source>
        <dbReference type="ARBA" id="ARBA00022989"/>
    </source>
</evidence>
<dbReference type="Proteomes" id="UP000032250">
    <property type="component" value="Unassembled WGS sequence"/>
</dbReference>
<evidence type="ECO:0000313" key="13">
    <source>
        <dbReference type="EMBL" id="KIS25238.1"/>
    </source>
</evidence>
<protein>
    <recommendedName>
        <fullName evidence="3">histidine kinase</fullName>
        <ecNumber evidence="3">2.7.13.3</ecNumber>
    </recommendedName>
</protein>
<feature type="transmembrane region" description="Helical" evidence="11">
    <location>
        <begin position="42"/>
        <end position="61"/>
    </location>
</feature>
<keyword evidence="7 13" id="KW-0418">Kinase</keyword>
<organism evidence="13 14">
    <name type="scientific">Clostridium botulinum B2 450</name>
    <dbReference type="NCBI Taxonomy" id="1379739"/>
    <lineage>
        <taxon>Bacteria</taxon>
        <taxon>Bacillati</taxon>
        <taxon>Bacillota</taxon>
        <taxon>Clostridia</taxon>
        <taxon>Eubacteriales</taxon>
        <taxon>Clostridiaceae</taxon>
        <taxon>Clostridium</taxon>
    </lineage>
</organism>
<dbReference type="RefSeq" id="WP_043030993.1">
    <property type="nucleotide sequence ID" value="NZ_JXSU01000006.1"/>
</dbReference>
<name>A0A0D1A324_CLOBO</name>
<sequence length="335" mass="39395">MKIMDYIKINKIWLISNSIIFIILNCILYSSSTINKSFQDIVYMDILILLTVLIAFIYGFIKETNKYSNILKCSDELDNKIKDFHLSVFSNMLEKQKLEHLEKEESLKNNINDFEDYITKWVHDIKINIAVIYLLLENFEEEQSQKIISAMKQMEFSVNQVLYVTRANNYNLDIKSEQVSVKDEIKKAIKENAEFFINKNIEIILEVEEFSIISDRKWIYYIISQIINNSSKYTNENGQLYIFSKEDSKAYYLHIKDNGIGIPEEDINRIFNKGFTGKNGRIRTKSTGIGLYYAKKMCNNLNIDLKVESEEGEYTEFVLSFYKLADYFNVTPMSQ</sequence>
<reference evidence="13 14" key="1">
    <citation type="submission" date="2014-06" db="EMBL/GenBank/DDBJ databases">
        <title>Genome characterization of distinct group I Clostridium botulinum lineages.</title>
        <authorList>
            <person name="Giordani F."/>
            <person name="Anselmo A."/>
            <person name="Fillo S."/>
            <person name="Palozzi A.M."/>
            <person name="Fortunato A."/>
            <person name="Gentile B."/>
            <person name="Ciammaruconi A."/>
            <person name="Anniballi F."/>
            <person name="De Medici D."/>
            <person name="Lista F."/>
        </authorList>
    </citation>
    <scope>NUCLEOTIDE SEQUENCE [LARGE SCALE GENOMIC DNA]</scope>
    <source>
        <strain evidence="13 14">B2 450</strain>
    </source>
</reference>
<evidence type="ECO:0000313" key="14">
    <source>
        <dbReference type="Proteomes" id="UP000032250"/>
    </source>
</evidence>